<keyword evidence="3" id="KW-1185">Reference proteome</keyword>
<gene>
    <name evidence="2" type="ORF">NBH00_07830</name>
</gene>
<organism evidence="2 3">
    <name type="scientific">Paraconexibacter antarcticus</name>
    <dbReference type="NCBI Taxonomy" id="2949664"/>
    <lineage>
        <taxon>Bacteria</taxon>
        <taxon>Bacillati</taxon>
        <taxon>Actinomycetota</taxon>
        <taxon>Thermoleophilia</taxon>
        <taxon>Solirubrobacterales</taxon>
        <taxon>Paraconexibacteraceae</taxon>
        <taxon>Paraconexibacter</taxon>
    </lineage>
</organism>
<sequence>MTRAPALLAGVVALGATVVLSACGQDDGAPAAGVGAAPPTMAAAPAAPLDPAVRAEQEAVHRQVTTALRRTRASRAAYGTPPAYLPKARLPVHRVLTATAAHPVLVVEGDTVAVDTPDVRARVTLVGPAVPAAAQGAAVAPARFDLTVAAGRGPVRLAARDVTIVDEHGRRQRASLTMRDGRPVPARLSLVRPVRLVLRARLPTGDGQVRLAPRGGAAVATWDFVVETD</sequence>
<evidence type="ECO:0000313" key="2">
    <source>
        <dbReference type="EMBL" id="UTI66104.1"/>
    </source>
</evidence>
<dbReference type="PROSITE" id="PS51257">
    <property type="entry name" value="PROKAR_LIPOPROTEIN"/>
    <property type="match status" value="1"/>
</dbReference>
<accession>A0ABY5DYT1</accession>
<dbReference type="RefSeq" id="WP_254572782.1">
    <property type="nucleotide sequence ID" value="NZ_CP098502.1"/>
</dbReference>
<dbReference type="EMBL" id="CP098502">
    <property type="protein sequence ID" value="UTI66104.1"/>
    <property type="molecule type" value="Genomic_DNA"/>
</dbReference>
<dbReference type="Proteomes" id="UP001056035">
    <property type="component" value="Chromosome"/>
</dbReference>
<evidence type="ECO:0000313" key="3">
    <source>
        <dbReference type="Proteomes" id="UP001056035"/>
    </source>
</evidence>
<evidence type="ECO:0008006" key="4">
    <source>
        <dbReference type="Google" id="ProtNLM"/>
    </source>
</evidence>
<feature type="chain" id="PRO_5045857881" description="Lipoprotein" evidence="1">
    <location>
        <begin position="25"/>
        <end position="229"/>
    </location>
</feature>
<evidence type="ECO:0000256" key="1">
    <source>
        <dbReference type="SAM" id="SignalP"/>
    </source>
</evidence>
<protein>
    <recommendedName>
        <fullName evidence="4">Lipoprotein</fullName>
    </recommendedName>
</protein>
<proteinExistence type="predicted"/>
<keyword evidence="1" id="KW-0732">Signal</keyword>
<feature type="signal peptide" evidence="1">
    <location>
        <begin position="1"/>
        <end position="24"/>
    </location>
</feature>
<name>A0ABY5DYT1_9ACTN</name>
<reference evidence="2 3" key="1">
    <citation type="submission" date="2022-06" db="EMBL/GenBank/DDBJ databases">
        <title>Paraconexibacter antarcticus.</title>
        <authorList>
            <person name="Kim C.S."/>
        </authorList>
    </citation>
    <scope>NUCLEOTIDE SEQUENCE [LARGE SCALE GENOMIC DNA]</scope>
    <source>
        <strain evidence="2 3">02-257</strain>
    </source>
</reference>